<keyword evidence="1" id="KW-0472">Membrane</keyword>
<keyword evidence="1" id="KW-0812">Transmembrane</keyword>
<evidence type="ECO:0000259" key="2">
    <source>
        <dbReference type="Pfam" id="PF14285"/>
    </source>
</evidence>
<sequence length="333" mass="37510">MQDSKQIDELFRLMDDVCENGDAALPALEQYLQTQTDAPEIDTEASLKKFKADHKEFFVKPHRGRRLCYRVFVVAAAVFAAGTVFALATGHNPFDYAAMWDSETFGFFQSGHDDFETTEDGYTYFPDGTSANYEENHAPEDSTVEYDPNAPLGSAANPIPVHEEVDPEYADVPDTDLSDVGLEKTKSTWDASHIMENFDIINTDFKTALHGLGINSPIVPNRIPQGYVLNQINVYKDYYLNTLDILAYYEYTADPDKPGFIITVNTITEELGTIHIEKDSRPVIEYQKGGTTWYIMHNLEHLNAVTMLGRYEVGFSGDISVDEMKSIIDSIYE</sequence>
<dbReference type="Pfam" id="PF14285">
    <property type="entry name" value="DUF4367"/>
    <property type="match status" value="1"/>
</dbReference>
<feature type="transmembrane region" description="Helical" evidence="1">
    <location>
        <begin position="67"/>
        <end position="88"/>
    </location>
</feature>
<dbReference type="EMBL" id="JAJEPX010000043">
    <property type="protein sequence ID" value="MCC2177643.1"/>
    <property type="molecule type" value="Genomic_DNA"/>
</dbReference>
<accession>A0AAW4W2N5</accession>
<keyword evidence="4" id="KW-1185">Reference proteome</keyword>
<dbReference type="InterPro" id="IPR025377">
    <property type="entry name" value="DUF4367"/>
</dbReference>
<feature type="domain" description="DUF4367" evidence="2">
    <location>
        <begin position="218"/>
        <end position="331"/>
    </location>
</feature>
<name>A0AAW4W2N5_9FIRM</name>
<comment type="caution">
    <text evidence="3">The sequence shown here is derived from an EMBL/GenBank/DDBJ whole genome shotgun (WGS) entry which is preliminary data.</text>
</comment>
<organism evidence="3 4">
    <name type="scientific">Agathobaculum butyriciproducens</name>
    <dbReference type="NCBI Taxonomy" id="1628085"/>
    <lineage>
        <taxon>Bacteria</taxon>
        <taxon>Bacillati</taxon>
        <taxon>Bacillota</taxon>
        <taxon>Clostridia</taxon>
        <taxon>Eubacteriales</taxon>
        <taxon>Butyricicoccaceae</taxon>
        <taxon>Agathobaculum</taxon>
    </lineage>
</organism>
<proteinExistence type="predicted"/>
<evidence type="ECO:0000256" key="1">
    <source>
        <dbReference type="SAM" id="Phobius"/>
    </source>
</evidence>
<dbReference type="GeneID" id="98659448"/>
<protein>
    <submittedName>
        <fullName evidence="3">DUF4367 domain-containing protein</fullName>
    </submittedName>
</protein>
<gene>
    <name evidence="3" type="ORF">LKD22_10995</name>
</gene>
<evidence type="ECO:0000313" key="3">
    <source>
        <dbReference type="EMBL" id="MCC2177643.1"/>
    </source>
</evidence>
<evidence type="ECO:0000313" key="4">
    <source>
        <dbReference type="Proteomes" id="UP001298753"/>
    </source>
</evidence>
<dbReference type="RefSeq" id="WP_227601102.1">
    <property type="nucleotide sequence ID" value="NZ_JAJEPX010000043.1"/>
</dbReference>
<keyword evidence="1" id="KW-1133">Transmembrane helix</keyword>
<dbReference type="AlphaFoldDB" id="A0AAW4W2N5"/>
<dbReference type="Proteomes" id="UP001298753">
    <property type="component" value="Unassembled WGS sequence"/>
</dbReference>
<reference evidence="3 4" key="1">
    <citation type="submission" date="2021-10" db="EMBL/GenBank/DDBJ databases">
        <title>Anaerobic single-cell dispensing facilitates the cultivation of human gut bacteria.</title>
        <authorList>
            <person name="Afrizal A."/>
        </authorList>
    </citation>
    <scope>NUCLEOTIDE SEQUENCE [LARGE SCALE GENOMIC DNA]</scope>
    <source>
        <strain evidence="3 4">CLA-AA-H270</strain>
    </source>
</reference>